<evidence type="ECO:0000256" key="1">
    <source>
        <dbReference type="SAM" id="MobiDB-lite"/>
    </source>
</evidence>
<dbReference type="PANTHER" id="PTHR39475">
    <property type="entry name" value="CONIDIATION-SPECIFIC PROTEIN 6"/>
    <property type="match status" value="1"/>
</dbReference>
<sequence>MSSSSSYHSKVGNSAIYEDGDQRNLTASEKKAAERFKEGQPGSHSLKDPKDQRTISNRVAAEEKGKKGDSDDLETAMYKKDPTLPVSLANYELAGATTNQSITG</sequence>
<feature type="region of interest" description="Disordered" evidence="1">
    <location>
        <begin position="1"/>
        <end position="74"/>
    </location>
</feature>
<proteinExistence type="predicted"/>
<dbReference type="GeneID" id="63740237"/>
<dbReference type="HOGENOM" id="CLU_135765_1_0_1"/>
<evidence type="ECO:0000313" key="3">
    <source>
        <dbReference type="Proteomes" id="UP000030816"/>
    </source>
</evidence>
<dbReference type="RefSeq" id="XP_040677559.1">
    <property type="nucleotide sequence ID" value="XM_040824580.1"/>
</dbReference>
<dbReference type="OrthoDB" id="3358750at2759"/>
<dbReference type="Proteomes" id="UP000030816">
    <property type="component" value="Unassembled WGS sequence"/>
</dbReference>
<dbReference type="EMBL" id="AZHE01000015">
    <property type="protein sequence ID" value="KHN96493.1"/>
    <property type="molecule type" value="Genomic_DNA"/>
</dbReference>
<reference evidence="2 3" key="1">
    <citation type="journal article" date="2014" name="Proc. Natl. Acad. Sci. U.S.A.">
        <title>Trajectory and genomic determinants of fungal-pathogen speciation and host adaptation.</title>
        <authorList>
            <person name="Hu X."/>
            <person name="Xiao G."/>
            <person name="Zheng P."/>
            <person name="Shang Y."/>
            <person name="Su Y."/>
            <person name="Zhang X."/>
            <person name="Liu X."/>
            <person name="Zhan S."/>
            <person name="St Leger R.J."/>
            <person name="Wang C."/>
        </authorList>
    </citation>
    <scope>NUCLEOTIDE SEQUENCE [LARGE SCALE GENOMIC DNA]</scope>
    <source>
        <strain evidence="2 3">ARSEF 1941</strain>
    </source>
</reference>
<feature type="compositionally biased region" description="Polar residues" evidence="1">
    <location>
        <begin position="1"/>
        <end position="12"/>
    </location>
</feature>
<dbReference type="AlphaFoldDB" id="A0A0B2WR51"/>
<organism evidence="2 3">
    <name type="scientific">Metarhizium album (strain ARSEF 1941)</name>
    <dbReference type="NCBI Taxonomy" id="1081103"/>
    <lineage>
        <taxon>Eukaryota</taxon>
        <taxon>Fungi</taxon>
        <taxon>Dikarya</taxon>
        <taxon>Ascomycota</taxon>
        <taxon>Pezizomycotina</taxon>
        <taxon>Sordariomycetes</taxon>
        <taxon>Hypocreomycetidae</taxon>
        <taxon>Hypocreales</taxon>
        <taxon>Clavicipitaceae</taxon>
        <taxon>Metarhizium</taxon>
    </lineage>
</organism>
<gene>
    <name evidence="2" type="ORF">MAM_05782</name>
</gene>
<dbReference type="PANTHER" id="PTHR39475:SF1">
    <property type="entry name" value="CONIDIATION-SPECIFIC PROTEIN 6"/>
    <property type="match status" value="1"/>
</dbReference>
<evidence type="ECO:0000313" key="2">
    <source>
        <dbReference type="EMBL" id="KHN96493.1"/>
    </source>
</evidence>
<feature type="compositionally biased region" description="Basic and acidic residues" evidence="1">
    <location>
        <begin position="60"/>
        <end position="70"/>
    </location>
</feature>
<accession>A0A0B2WR51</accession>
<keyword evidence="3" id="KW-1185">Reference proteome</keyword>
<protein>
    <submittedName>
        <fullName evidence="2">Uncharacterized protein</fullName>
    </submittedName>
</protein>
<comment type="caution">
    <text evidence="2">The sequence shown here is derived from an EMBL/GenBank/DDBJ whole genome shotgun (WGS) entry which is preliminary data.</text>
</comment>
<feature type="compositionally biased region" description="Basic and acidic residues" evidence="1">
    <location>
        <begin position="28"/>
        <end position="38"/>
    </location>
</feature>
<name>A0A0B2WR51_METAS</name>